<keyword evidence="2" id="KW-1185">Reference proteome</keyword>
<evidence type="ECO:0008006" key="3">
    <source>
        <dbReference type="Google" id="ProtNLM"/>
    </source>
</evidence>
<name>A0A9Y2P3K3_9RHOB</name>
<dbReference type="KEGG" id="ppso:QPJ95_04085"/>
<dbReference type="AlphaFoldDB" id="A0A9Y2P3K3"/>
<evidence type="ECO:0000313" key="1">
    <source>
        <dbReference type="EMBL" id="WIY26117.1"/>
    </source>
</evidence>
<gene>
    <name evidence="1" type="ORF">QPJ95_04085</name>
</gene>
<proteinExistence type="predicted"/>
<organism evidence="1 2">
    <name type="scientific">Parasedimentitalea psychrophila</name>
    <dbReference type="NCBI Taxonomy" id="2997337"/>
    <lineage>
        <taxon>Bacteria</taxon>
        <taxon>Pseudomonadati</taxon>
        <taxon>Pseudomonadota</taxon>
        <taxon>Alphaproteobacteria</taxon>
        <taxon>Rhodobacterales</taxon>
        <taxon>Paracoccaceae</taxon>
        <taxon>Parasedimentitalea</taxon>
    </lineage>
</organism>
<protein>
    <recommendedName>
        <fullName evidence="3">DNA-directed RNA polymerase</fullName>
    </recommendedName>
</protein>
<evidence type="ECO:0000313" key="2">
    <source>
        <dbReference type="Proteomes" id="UP001238334"/>
    </source>
</evidence>
<accession>A0A9Y2P3K3</accession>
<dbReference type="Proteomes" id="UP001238334">
    <property type="component" value="Chromosome"/>
</dbReference>
<reference evidence="1 2" key="1">
    <citation type="submission" date="2023-06" db="EMBL/GenBank/DDBJ databases">
        <title>Parasedimentitalea psychrophila sp. nov., a psychrophilic bacterium isolated from deep-sea sediment.</title>
        <authorList>
            <person name="Li A."/>
        </authorList>
    </citation>
    <scope>NUCLEOTIDE SEQUENCE [LARGE SCALE GENOMIC DNA]</scope>
    <source>
        <strain evidence="1 2">QS115</strain>
    </source>
</reference>
<sequence>MANPLFLQASAQMRSVGVILVVLGGLQLFHAEIWIQPASVAPWYSRAIDVQLTDDPYDVSERLLGGGASARLQRTLINVQLESLLEAFLERSPHLRELLFKDHGTKLMNLDGRISEWVHRLFSDQGVPALSVHDSYLIDCTRVSELKRVMAVANDFLARKLKSWTGK</sequence>
<dbReference type="RefSeq" id="WP_270919034.1">
    <property type="nucleotide sequence ID" value="NZ_CP127247.1"/>
</dbReference>
<dbReference type="EMBL" id="CP127247">
    <property type="protein sequence ID" value="WIY26117.1"/>
    <property type="molecule type" value="Genomic_DNA"/>
</dbReference>